<dbReference type="eggNOG" id="COG2262">
    <property type="taxonomic scope" value="Bacteria"/>
</dbReference>
<organism evidence="9 10">
    <name type="scientific">Thermovibrio ammonificans (strain DSM 15698 / JCM 12110 / HB-1)</name>
    <dbReference type="NCBI Taxonomy" id="648996"/>
    <lineage>
        <taxon>Bacteria</taxon>
        <taxon>Pseudomonadati</taxon>
        <taxon>Aquificota</taxon>
        <taxon>Aquificia</taxon>
        <taxon>Desulfurobacteriales</taxon>
        <taxon>Desulfurobacteriaceae</taxon>
        <taxon>Thermovibrio</taxon>
    </lineage>
</organism>
<dbReference type="Proteomes" id="UP000006362">
    <property type="component" value="Chromosome"/>
</dbReference>
<dbReference type="HAMAP" id="MF_00900">
    <property type="entry name" value="GTPase_HflX"/>
    <property type="match status" value="1"/>
</dbReference>
<dbReference type="KEGG" id="tam:Theam_1398"/>
<evidence type="ECO:0000256" key="2">
    <source>
        <dbReference type="ARBA" id="ARBA00022741"/>
    </source>
</evidence>
<protein>
    <recommendedName>
        <fullName evidence="5">GTPase HflX</fullName>
    </recommendedName>
    <alternativeName>
        <fullName evidence="5">GTP-binding protein HflX</fullName>
    </alternativeName>
</protein>
<evidence type="ECO:0000256" key="3">
    <source>
        <dbReference type="ARBA" id="ARBA00022842"/>
    </source>
</evidence>
<feature type="binding site" evidence="6">
    <location>
        <begin position="195"/>
        <end position="202"/>
    </location>
    <ligand>
        <name>GTP</name>
        <dbReference type="ChEBI" id="CHEBI:37565"/>
    </ligand>
</feature>
<dbReference type="PANTHER" id="PTHR10229">
    <property type="entry name" value="GTP-BINDING PROTEIN HFLX"/>
    <property type="match status" value="1"/>
</dbReference>
<feature type="binding site" evidence="7">
    <location>
        <position position="202"/>
    </location>
    <ligand>
        <name>Mg(2+)</name>
        <dbReference type="ChEBI" id="CHEBI:18420"/>
    </ligand>
</feature>
<dbReference type="Pfam" id="PF13167">
    <property type="entry name" value="GTP-bdg_N"/>
    <property type="match status" value="1"/>
</dbReference>
<dbReference type="CDD" id="cd01878">
    <property type="entry name" value="HflX"/>
    <property type="match status" value="1"/>
</dbReference>
<evidence type="ECO:0000256" key="1">
    <source>
        <dbReference type="ARBA" id="ARBA00022723"/>
    </source>
</evidence>
<dbReference type="PROSITE" id="PS51705">
    <property type="entry name" value="G_HFLX"/>
    <property type="match status" value="1"/>
</dbReference>
<name>E8T432_THEA1</name>
<dbReference type="Gene3D" id="3.40.50.11060">
    <property type="entry name" value="GTPase HflX, N-terminal domain"/>
    <property type="match status" value="1"/>
</dbReference>
<keyword evidence="5" id="KW-0963">Cytoplasm</keyword>
<dbReference type="GO" id="GO:0003924">
    <property type="term" value="F:GTPase activity"/>
    <property type="evidence" value="ECO:0007669"/>
    <property type="project" value="UniProtKB-UniRule"/>
</dbReference>
<dbReference type="GO" id="GO:0005737">
    <property type="term" value="C:cytoplasm"/>
    <property type="evidence" value="ECO:0007669"/>
    <property type="project" value="UniProtKB-SubCell"/>
</dbReference>
<dbReference type="Gene3D" id="3.40.50.300">
    <property type="entry name" value="P-loop containing nucleotide triphosphate hydrolases"/>
    <property type="match status" value="1"/>
</dbReference>
<sequence length="366" mass="41428">MELEKERVALIAVKRPKEEVDLEELKGLVEALGGEVVQEVVQKRRSFSPSTYIGKGKLKEVDTERATMIVAYHPLTYSQKRNIEELTGLKVSDRTEVILEIFARRARTKEAKLQVELAKSYYQLSHIRGMGKQLSRLGGGVGTRGPGETKTEVEARAIRRRIHKLRKELEEVLSRQELQRYNRKRRGQKTVAVVGYTNVGKSTLVRALTRKEVFVKDMPFATLDVRTGSLYLNGETVLISDTVGFIKNLPHELVASFRATLSEVKEADLLLVVFDASSETAEEELNSVKEVLKRLRSWDKPKIFVANKTDKLVSSPQELEELKGELLLKIPEENPKLVLISAVKGWGLEELKRAIEEALKSSPQER</sequence>
<dbReference type="InterPro" id="IPR027417">
    <property type="entry name" value="P-loop_NTPase"/>
</dbReference>
<dbReference type="SUPFAM" id="SSF52540">
    <property type="entry name" value="P-loop containing nucleoside triphosphate hydrolases"/>
    <property type="match status" value="1"/>
</dbReference>
<dbReference type="InterPro" id="IPR032305">
    <property type="entry name" value="GTP-bd_M"/>
</dbReference>
<proteinExistence type="inferred from homology"/>
<keyword evidence="1 7" id="KW-0479">Metal-binding</keyword>
<dbReference type="InterPro" id="IPR030394">
    <property type="entry name" value="G_HFLX_dom"/>
</dbReference>
<keyword evidence="2 5" id="KW-0547">Nucleotide-binding</keyword>
<feature type="binding site" evidence="7">
    <location>
        <position position="222"/>
    </location>
    <ligand>
        <name>Mg(2+)</name>
        <dbReference type="ChEBI" id="CHEBI:18420"/>
    </ligand>
</feature>
<comment type="function">
    <text evidence="5">GTPase that associates with the 50S ribosomal subunit and may have a role during protein synthesis or ribosome biogenesis.</text>
</comment>
<evidence type="ECO:0000259" key="8">
    <source>
        <dbReference type="PROSITE" id="PS51705"/>
    </source>
</evidence>
<dbReference type="NCBIfam" id="TIGR03156">
    <property type="entry name" value="GTP_HflX"/>
    <property type="match status" value="1"/>
</dbReference>
<dbReference type="STRING" id="648996.Theam_1398"/>
<feature type="binding site" evidence="6">
    <location>
        <begin position="307"/>
        <end position="310"/>
    </location>
    <ligand>
        <name>GTP</name>
        <dbReference type="ChEBI" id="CHEBI:37565"/>
    </ligand>
</feature>
<dbReference type="AlphaFoldDB" id="E8T432"/>
<dbReference type="InterPro" id="IPR042108">
    <property type="entry name" value="GTPase_HflX_N_sf"/>
</dbReference>
<comment type="cofactor">
    <cofactor evidence="7">
        <name>Mg(2+)</name>
        <dbReference type="ChEBI" id="CHEBI:18420"/>
    </cofactor>
</comment>
<accession>E8T432</accession>
<dbReference type="NCBIfam" id="TIGR00231">
    <property type="entry name" value="small_GTP"/>
    <property type="match status" value="1"/>
</dbReference>
<dbReference type="PRINTS" id="PR00326">
    <property type="entry name" value="GTP1OBG"/>
</dbReference>
<gene>
    <name evidence="5" type="primary">hflX</name>
    <name evidence="9" type="ordered locus">Theam_1398</name>
</gene>
<dbReference type="InterPro" id="IPR025121">
    <property type="entry name" value="GTPase_HflX_N"/>
</dbReference>
<evidence type="ECO:0000313" key="9">
    <source>
        <dbReference type="EMBL" id="ADU97361.1"/>
    </source>
</evidence>
<dbReference type="Gene3D" id="6.10.250.2860">
    <property type="match status" value="1"/>
</dbReference>
<dbReference type="RefSeq" id="WP_013538147.1">
    <property type="nucleotide sequence ID" value="NC_014926.1"/>
</dbReference>
<evidence type="ECO:0000256" key="4">
    <source>
        <dbReference type="ARBA" id="ARBA00023134"/>
    </source>
</evidence>
<feature type="binding site" evidence="6">
    <location>
        <begin position="241"/>
        <end position="244"/>
    </location>
    <ligand>
        <name>GTP</name>
        <dbReference type="ChEBI" id="CHEBI:37565"/>
    </ligand>
</feature>
<keyword evidence="10" id="KW-1185">Reference proteome</keyword>
<comment type="similarity">
    <text evidence="5">Belongs to the TRAFAC class OBG-HflX-like GTPase superfamily. HflX GTPase family.</text>
</comment>
<evidence type="ECO:0000256" key="7">
    <source>
        <dbReference type="PIRSR" id="PIRSR006809-2"/>
    </source>
</evidence>
<dbReference type="InterPro" id="IPR016496">
    <property type="entry name" value="GTPase_HflX"/>
</dbReference>
<dbReference type="PIRSF" id="PIRSF006809">
    <property type="entry name" value="GTP-binding_hflX_prd"/>
    <property type="match status" value="1"/>
</dbReference>
<dbReference type="PANTHER" id="PTHR10229:SF0">
    <property type="entry name" value="GTP-BINDING PROTEIN 6-RELATED"/>
    <property type="match status" value="1"/>
</dbReference>
<reference evidence="9" key="1">
    <citation type="submission" date="2011-01" db="EMBL/GenBank/DDBJ databases">
        <title>Complete sequence of chromosome of Thermovibrio ammonificans HB-1.</title>
        <authorList>
            <consortium name="US DOE Joint Genome Institute"/>
            <person name="Lucas S."/>
            <person name="Copeland A."/>
            <person name="Lapidus A."/>
            <person name="Cheng J.-F."/>
            <person name="Goodwin L."/>
            <person name="Pitluck S."/>
            <person name="Davenport K."/>
            <person name="Detter J.C."/>
            <person name="Han C."/>
            <person name="Tapia R."/>
            <person name="Land M."/>
            <person name="Hauser L."/>
            <person name="Kyrpides N."/>
            <person name="Ivanova N."/>
            <person name="Ovchinnikova G."/>
            <person name="Vetriani C."/>
            <person name="Woyke T."/>
        </authorList>
    </citation>
    <scope>NUCLEOTIDE SEQUENCE [LARGE SCALE GENOMIC DNA]</scope>
    <source>
        <strain evidence="9">HB-1</strain>
    </source>
</reference>
<evidence type="ECO:0000256" key="6">
    <source>
        <dbReference type="PIRSR" id="PIRSR006809-1"/>
    </source>
</evidence>
<feature type="binding site" evidence="6">
    <location>
        <begin position="220"/>
        <end position="224"/>
    </location>
    <ligand>
        <name>GTP</name>
        <dbReference type="ChEBI" id="CHEBI:37565"/>
    </ligand>
</feature>
<dbReference type="InterPro" id="IPR005225">
    <property type="entry name" value="Small_GTP-bd"/>
</dbReference>
<evidence type="ECO:0000256" key="5">
    <source>
        <dbReference type="HAMAP-Rule" id="MF_00900"/>
    </source>
</evidence>
<dbReference type="Pfam" id="PF01926">
    <property type="entry name" value="MMR_HSR1"/>
    <property type="match status" value="1"/>
</dbReference>
<feature type="domain" description="Hflx-type G" evidence="8">
    <location>
        <begin position="189"/>
        <end position="363"/>
    </location>
</feature>
<dbReference type="GO" id="GO:0046872">
    <property type="term" value="F:metal ion binding"/>
    <property type="evidence" value="ECO:0007669"/>
    <property type="project" value="UniProtKB-KW"/>
</dbReference>
<keyword evidence="4 5" id="KW-0342">GTP-binding</keyword>
<dbReference type="GO" id="GO:0005525">
    <property type="term" value="F:GTP binding"/>
    <property type="evidence" value="ECO:0007669"/>
    <property type="project" value="UniProtKB-UniRule"/>
</dbReference>
<dbReference type="HOGENOM" id="CLU_019597_2_2_0"/>
<dbReference type="EMBL" id="CP002444">
    <property type="protein sequence ID" value="ADU97361.1"/>
    <property type="molecule type" value="Genomic_DNA"/>
</dbReference>
<dbReference type="InterPro" id="IPR006073">
    <property type="entry name" value="GTP-bd"/>
</dbReference>
<dbReference type="GO" id="GO:0043022">
    <property type="term" value="F:ribosome binding"/>
    <property type="evidence" value="ECO:0007669"/>
    <property type="project" value="TreeGrafter"/>
</dbReference>
<dbReference type="Pfam" id="PF16360">
    <property type="entry name" value="GTP-bdg_M"/>
    <property type="match status" value="1"/>
</dbReference>
<keyword evidence="3 7" id="KW-0460">Magnesium</keyword>
<evidence type="ECO:0000313" key="10">
    <source>
        <dbReference type="Proteomes" id="UP000006362"/>
    </source>
</evidence>
<comment type="subcellular location">
    <subcellularLocation>
        <location evidence="5">Cytoplasm</location>
    </subcellularLocation>
    <text evidence="5">May associate with membranes.</text>
</comment>
<comment type="subunit">
    <text evidence="5">Monomer. Associates with the 50S ribosomal subunit.</text>
</comment>